<feature type="region of interest" description="Disordered" evidence="1">
    <location>
        <begin position="460"/>
        <end position="488"/>
    </location>
</feature>
<sequence length="488" mass="51703">MSGSTGPSARRRQLLRSLGIAGAAGLAGCVSFGGDGGNGNGGNGNGGNGNGNGGNGNGGNGTGGNGNGNSSGNGNESGNESTSGGSGGEMADSSQGWGWNIAAQSLQDAAETYNEENGTSVEVEELGGDAWEQRFQTAITSGEGAPDFSVVQNYDVTNYASIDGLMDLTDRIDEAGIREDIVEGKWQTVNYDGADYAIPWDIGPTGVFYKRDRYEEAGIDVDSIETWDDFIEAGGQLPDDVSMINLPPQDMSSLWRMLLRQLGGQAFTEEGAVSVNSEESVQVAQLIQDMSDAGITTRIETWSGGWFTAFSEGTLASVATAAWMDGTLRAELPDTEGNWGVYKLPAFEEGGTRASNRGGSNMAIPSQIEDEAAINRAADYCMWAMSTPEVQNTMLEDYGLFPSLTSAYDADIYDEELDFYGGQPVFRLFADVAEEIEPYRYTTDTPEVQDAIETELGNMLDGNKSPEEAVTDAAETVADRTDRDLASE</sequence>
<dbReference type="CDD" id="cd13585">
    <property type="entry name" value="PBP2_TMBP_like"/>
    <property type="match status" value="1"/>
</dbReference>
<dbReference type="Pfam" id="PF13416">
    <property type="entry name" value="SBP_bac_8"/>
    <property type="match status" value="1"/>
</dbReference>
<feature type="compositionally biased region" description="Low complexity" evidence="1">
    <location>
        <begin position="72"/>
        <end position="83"/>
    </location>
</feature>
<dbReference type="PANTHER" id="PTHR43649">
    <property type="entry name" value="ARABINOSE-BINDING PROTEIN-RELATED"/>
    <property type="match status" value="1"/>
</dbReference>
<evidence type="ECO:0000256" key="1">
    <source>
        <dbReference type="SAM" id="MobiDB-lite"/>
    </source>
</evidence>
<dbReference type="InterPro" id="IPR050490">
    <property type="entry name" value="Bact_solute-bd_prot1"/>
</dbReference>
<proteinExistence type="predicted"/>
<reference evidence="2 3" key="1">
    <citation type="journal article" date="2019" name="Int. J. Syst. Evol. Microbiol.">
        <title>The Global Catalogue of Microorganisms (GCM) 10K type strain sequencing project: providing services to taxonomists for standard genome sequencing and annotation.</title>
        <authorList>
            <consortium name="The Broad Institute Genomics Platform"/>
            <consortium name="The Broad Institute Genome Sequencing Center for Infectious Disease"/>
            <person name="Wu L."/>
            <person name="Ma J."/>
        </authorList>
    </citation>
    <scope>NUCLEOTIDE SEQUENCE [LARGE SCALE GENOMIC DNA]</scope>
    <source>
        <strain evidence="2 3">CGMCC 1.15824</strain>
    </source>
</reference>
<name>A0ABD5QDC5_9EURY</name>
<dbReference type="EMBL" id="JBHSJG010000029">
    <property type="protein sequence ID" value="MFC4987703.1"/>
    <property type="molecule type" value="Genomic_DNA"/>
</dbReference>
<dbReference type="InterPro" id="IPR006059">
    <property type="entry name" value="SBP"/>
</dbReference>
<dbReference type="AlphaFoldDB" id="A0ABD5QDC5"/>
<keyword evidence="3" id="KW-1185">Reference proteome</keyword>
<gene>
    <name evidence="2" type="ORF">ACFPFO_07990</name>
</gene>
<feature type="compositionally biased region" description="Gly residues" evidence="1">
    <location>
        <begin position="31"/>
        <end position="71"/>
    </location>
</feature>
<comment type="caution">
    <text evidence="2">The sequence shown here is derived from an EMBL/GenBank/DDBJ whole genome shotgun (WGS) entry which is preliminary data.</text>
</comment>
<dbReference type="PANTHER" id="PTHR43649:SF32">
    <property type="entry name" value="SUGAR BINDING SECRETED PROTEIN"/>
    <property type="match status" value="1"/>
</dbReference>
<protein>
    <submittedName>
        <fullName evidence="2">ABC transporter substrate-binding protein</fullName>
    </submittedName>
</protein>
<feature type="region of interest" description="Disordered" evidence="1">
    <location>
        <begin position="31"/>
        <end position="95"/>
    </location>
</feature>
<evidence type="ECO:0000313" key="3">
    <source>
        <dbReference type="Proteomes" id="UP001595925"/>
    </source>
</evidence>
<evidence type="ECO:0000313" key="2">
    <source>
        <dbReference type="EMBL" id="MFC4987703.1"/>
    </source>
</evidence>
<dbReference type="SUPFAM" id="SSF53850">
    <property type="entry name" value="Periplasmic binding protein-like II"/>
    <property type="match status" value="1"/>
</dbReference>
<dbReference type="Proteomes" id="UP001595925">
    <property type="component" value="Unassembled WGS sequence"/>
</dbReference>
<dbReference type="Gene3D" id="3.40.190.10">
    <property type="entry name" value="Periplasmic binding protein-like II"/>
    <property type="match status" value="1"/>
</dbReference>
<organism evidence="2 3">
    <name type="scientific">Saliphagus infecundisoli</name>
    <dbReference type="NCBI Taxonomy" id="1849069"/>
    <lineage>
        <taxon>Archaea</taxon>
        <taxon>Methanobacteriati</taxon>
        <taxon>Methanobacteriota</taxon>
        <taxon>Stenosarchaea group</taxon>
        <taxon>Halobacteria</taxon>
        <taxon>Halobacteriales</taxon>
        <taxon>Natrialbaceae</taxon>
        <taxon>Saliphagus</taxon>
    </lineage>
</organism>
<dbReference type="RefSeq" id="WP_224827858.1">
    <property type="nucleotide sequence ID" value="NZ_JAIVEF010000002.1"/>
</dbReference>
<accession>A0ABD5QDC5</accession>
<feature type="compositionally biased region" description="Basic and acidic residues" evidence="1">
    <location>
        <begin position="477"/>
        <end position="488"/>
    </location>
</feature>